<keyword evidence="11" id="KW-1185">Reference proteome</keyword>
<dbReference type="PANTHER" id="PTHR13710:SF105">
    <property type="entry name" value="ATP-DEPENDENT DNA HELICASE Q1"/>
    <property type="match status" value="1"/>
</dbReference>
<dbReference type="EMBL" id="JACAZI010000001">
    <property type="protein sequence ID" value="KAF7372275.1"/>
    <property type="molecule type" value="Genomic_DNA"/>
</dbReference>
<keyword evidence="2" id="KW-0547">Nucleotide-binding</keyword>
<dbReference type="GO" id="GO:0043138">
    <property type="term" value="F:3'-5' DNA helicase activity"/>
    <property type="evidence" value="ECO:0007669"/>
    <property type="project" value="UniProtKB-EC"/>
</dbReference>
<keyword evidence="10" id="KW-0378">Hydrolase</keyword>
<evidence type="ECO:0000256" key="6">
    <source>
        <dbReference type="ARBA" id="ARBA00034617"/>
    </source>
</evidence>
<comment type="similarity">
    <text evidence="1">Belongs to the helicase family. RecQ subfamily.</text>
</comment>
<keyword evidence="5" id="KW-0413">Isomerase</keyword>
<dbReference type="EC" id="5.6.2.4" evidence="7"/>
<dbReference type="Pfam" id="PF00271">
    <property type="entry name" value="Helicase_C"/>
    <property type="match status" value="1"/>
</dbReference>
<dbReference type="PROSITE" id="PS51192">
    <property type="entry name" value="HELICASE_ATP_BIND_1"/>
    <property type="match status" value="1"/>
</dbReference>
<name>A0A8H6ZAR2_9AGAR</name>
<gene>
    <name evidence="10" type="ORF">MVEN_00087200</name>
</gene>
<dbReference type="InterPro" id="IPR011545">
    <property type="entry name" value="DEAD/DEAH_box_helicase_dom"/>
</dbReference>
<dbReference type="GO" id="GO:0005524">
    <property type="term" value="F:ATP binding"/>
    <property type="evidence" value="ECO:0007669"/>
    <property type="project" value="UniProtKB-KW"/>
</dbReference>
<organism evidence="10 11">
    <name type="scientific">Mycena venus</name>
    <dbReference type="NCBI Taxonomy" id="2733690"/>
    <lineage>
        <taxon>Eukaryota</taxon>
        <taxon>Fungi</taxon>
        <taxon>Dikarya</taxon>
        <taxon>Basidiomycota</taxon>
        <taxon>Agaricomycotina</taxon>
        <taxon>Agaricomycetes</taxon>
        <taxon>Agaricomycetidae</taxon>
        <taxon>Agaricales</taxon>
        <taxon>Marasmiineae</taxon>
        <taxon>Mycenaceae</taxon>
        <taxon>Mycena</taxon>
    </lineage>
</organism>
<evidence type="ECO:0000256" key="8">
    <source>
        <dbReference type="SAM" id="MobiDB-lite"/>
    </source>
</evidence>
<evidence type="ECO:0000313" key="11">
    <source>
        <dbReference type="Proteomes" id="UP000620124"/>
    </source>
</evidence>
<sequence>MSGKVKRRTNGKAPQERRTRAATKITPAQLEAIKEELKLLPGLIRTHYTKWIDGAKDFQLECMGGQKLGKEILLHTATGAGKTGIAAGPHLLPSSQGKVTLVVSPLLSLHHEQVATFKDEFGLKATAINSSNGGCTKDVMQKVVSGEWQIVMLSPEMLLLRRFVDGVLRKSEFSSRCLSVFIDEAHCISHWGASFRKKYASIGIIRAFLPRTTSIIAVTATLTPRVREDLVTKLQFDRNSYTYQTIGNDRANVSMVIRAMEHPANSYRDTDFIVPADNKTLADIKLTFLYTDDIKDGGQLVDHLNARVHPNYRDRGLVQPYNAGMSRQYRSYVMALFRAGVIRVLVCTDAAGMGCDLPDIELAVQWKSCNSCWDQAGRIGRNYMKALDIPTLPPPPTRQKQPPAIAQPLPHPPVPPNAAFDPTPSLPAATNPRKRRNVTQGTPDDDVAPPAIRPHINSLPPLAPQTLPLPLYGHYPAYSTYPSPQTPTGVWDPKSSIVLLGFAVTPWAAATFFSSPSLTRDGTISFYAASCPSHAISSSQATSISFFTTSMALQLWSTVHTGASVVELPAIQLFVAVLLHPSILPEFVPQLPTSSKSFHFRSP</sequence>
<evidence type="ECO:0000256" key="2">
    <source>
        <dbReference type="ARBA" id="ARBA00022741"/>
    </source>
</evidence>
<dbReference type="GO" id="GO:0005737">
    <property type="term" value="C:cytoplasm"/>
    <property type="evidence" value="ECO:0007669"/>
    <property type="project" value="TreeGrafter"/>
</dbReference>
<evidence type="ECO:0000259" key="9">
    <source>
        <dbReference type="PROSITE" id="PS51192"/>
    </source>
</evidence>
<dbReference type="InterPro" id="IPR027417">
    <property type="entry name" value="P-loop_NTPase"/>
</dbReference>
<comment type="catalytic activity">
    <reaction evidence="6">
        <text>Couples ATP hydrolysis with the unwinding of duplex DNA by translocating in the 3'-5' direction.</text>
        <dbReference type="EC" id="5.6.2.4"/>
    </reaction>
</comment>
<dbReference type="SMART" id="SM00490">
    <property type="entry name" value="HELICc"/>
    <property type="match status" value="1"/>
</dbReference>
<feature type="region of interest" description="Disordered" evidence="8">
    <location>
        <begin position="387"/>
        <end position="460"/>
    </location>
</feature>
<feature type="compositionally biased region" description="Low complexity" evidence="8">
    <location>
        <begin position="398"/>
        <end position="408"/>
    </location>
</feature>
<comment type="caution">
    <text evidence="10">The sequence shown here is derived from an EMBL/GenBank/DDBJ whole genome shotgun (WGS) entry which is preliminary data.</text>
</comment>
<dbReference type="Gene3D" id="3.40.50.300">
    <property type="entry name" value="P-loop containing nucleotide triphosphate hydrolases"/>
    <property type="match status" value="2"/>
</dbReference>
<dbReference type="SMART" id="SM00487">
    <property type="entry name" value="DEXDc"/>
    <property type="match status" value="1"/>
</dbReference>
<evidence type="ECO:0000256" key="7">
    <source>
        <dbReference type="ARBA" id="ARBA00034808"/>
    </source>
</evidence>
<dbReference type="PANTHER" id="PTHR13710">
    <property type="entry name" value="DNA HELICASE RECQ FAMILY MEMBER"/>
    <property type="match status" value="1"/>
</dbReference>
<proteinExistence type="inferred from homology"/>
<evidence type="ECO:0000256" key="1">
    <source>
        <dbReference type="ARBA" id="ARBA00005446"/>
    </source>
</evidence>
<dbReference type="InterPro" id="IPR014001">
    <property type="entry name" value="Helicase_ATP-bd"/>
</dbReference>
<keyword evidence="10" id="KW-0347">Helicase</keyword>
<dbReference type="AlphaFoldDB" id="A0A8H6ZAR2"/>
<dbReference type="GO" id="GO:0005694">
    <property type="term" value="C:chromosome"/>
    <property type="evidence" value="ECO:0007669"/>
    <property type="project" value="TreeGrafter"/>
</dbReference>
<accession>A0A8H6ZAR2</accession>
<dbReference type="InterPro" id="IPR001650">
    <property type="entry name" value="Helicase_C-like"/>
</dbReference>
<dbReference type="GO" id="GO:0000724">
    <property type="term" value="P:double-strand break repair via homologous recombination"/>
    <property type="evidence" value="ECO:0007669"/>
    <property type="project" value="TreeGrafter"/>
</dbReference>
<evidence type="ECO:0000256" key="4">
    <source>
        <dbReference type="ARBA" id="ARBA00023125"/>
    </source>
</evidence>
<evidence type="ECO:0000256" key="5">
    <source>
        <dbReference type="ARBA" id="ARBA00023235"/>
    </source>
</evidence>
<dbReference type="OrthoDB" id="10261556at2759"/>
<feature type="domain" description="Helicase ATP-binding" evidence="9">
    <location>
        <begin position="63"/>
        <end position="240"/>
    </location>
</feature>
<dbReference type="GO" id="GO:0003677">
    <property type="term" value="F:DNA binding"/>
    <property type="evidence" value="ECO:0007669"/>
    <property type="project" value="UniProtKB-KW"/>
</dbReference>
<dbReference type="Proteomes" id="UP000620124">
    <property type="component" value="Unassembled WGS sequence"/>
</dbReference>
<reference evidence="10" key="1">
    <citation type="submission" date="2020-05" db="EMBL/GenBank/DDBJ databases">
        <title>Mycena genomes resolve the evolution of fungal bioluminescence.</title>
        <authorList>
            <person name="Tsai I.J."/>
        </authorList>
    </citation>
    <scope>NUCLEOTIDE SEQUENCE</scope>
    <source>
        <strain evidence="10">CCC161011</strain>
    </source>
</reference>
<keyword evidence="4" id="KW-0238">DNA-binding</keyword>
<evidence type="ECO:0000313" key="10">
    <source>
        <dbReference type="EMBL" id="KAF7372275.1"/>
    </source>
</evidence>
<protein>
    <recommendedName>
        <fullName evidence="7">DNA 3'-5' helicase</fullName>
        <ecNumber evidence="7">5.6.2.4</ecNumber>
    </recommendedName>
</protein>
<evidence type="ECO:0000256" key="3">
    <source>
        <dbReference type="ARBA" id="ARBA00022840"/>
    </source>
</evidence>
<dbReference type="GO" id="GO:0009378">
    <property type="term" value="F:four-way junction helicase activity"/>
    <property type="evidence" value="ECO:0007669"/>
    <property type="project" value="TreeGrafter"/>
</dbReference>
<feature type="region of interest" description="Disordered" evidence="8">
    <location>
        <begin position="1"/>
        <end position="22"/>
    </location>
</feature>
<feature type="compositionally biased region" description="Basic residues" evidence="8">
    <location>
        <begin position="1"/>
        <end position="10"/>
    </location>
</feature>
<dbReference type="Pfam" id="PF00270">
    <property type="entry name" value="DEAD"/>
    <property type="match status" value="1"/>
</dbReference>
<dbReference type="SUPFAM" id="SSF52540">
    <property type="entry name" value="P-loop containing nucleoside triphosphate hydrolases"/>
    <property type="match status" value="1"/>
</dbReference>
<keyword evidence="3" id="KW-0067">ATP-binding</keyword>